<evidence type="ECO:0000313" key="2">
    <source>
        <dbReference type="Proteomes" id="UP000008909"/>
    </source>
</evidence>
<organism evidence="1 2">
    <name type="scientific">Clonorchis sinensis</name>
    <name type="common">Chinese liver fluke</name>
    <dbReference type="NCBI Taxonomy" id="79923"/>
    <lineage>
        <taxon>Eukaryota</taxon>
        <taxon>Metazoa</taxon>
        <taxon>Spiralia</taxon>
        <taxon>Lophotrochozoa</taxon>
        <taxon>Platyhelminthes</taxon>
        <taxon>Trematoda</taxon>
        <taxon>Digenea</taxon>
        <taxon>Opisthorchiida</taxon>
        <taxon>Opisthorchiata</taxon>
        <taxon>Opisthorchiidae</taxon>
        <taxon>Clonorchis</taxon>
    </lineage>
</organism>
<dbReference type="EMBL" id="DF143336">
    <property type="protein sequence ID" value="GAA52685.1"/>
    <property type="molecule type" value="Genomic_DNA"/>
</dbReference>
<sequence>MDGFISIDAISCRFQARNPSLNVMVIDTCRAGTDNEYNASRSPLAEFVQVVSSNLFRLYACQANQVAYEAKVSLLSKVLKDCINLHATQTVTNFLSSVHRQFVETLKKYWKILEAEKLTATVSGDVLGFLNQELDLQLPKEPHGTCGLRFVRLVTSVQFAGHFPSTVPERTSASNASTSSELTVAKFQGVNEDGVGSRVTCKRIHFEEVNILSWSTIIRQSALQKSNVYRFATRATIDCPKSDITGIFVPSTAKRKIQCLHCQIGRQTSLIPSVIFENKRVQYIRNILIRPDKVMHLRTTQENYHHSCFTPWVSGDPEAPCRIVHDPSLEVNERDCYQQTARHAARRTHKSLHNRTKARDFPDPYLYFHELQYLRCQKRIES</sequence>
<reference evidence="1" key="1">
    <citation type="journal article" date="2011" name="Genome Biol.">
        <title>The draft genome of the carcinogenic human liver fluke Clonorchis sinensis.</title>
        <authorList>
            <person name="Wang X."/>
            <person name="Chen W."/>
            <person name="Huang Y."/>
            <person name="Sun J."/>
            <person name="Men J."/>
            <person name="Liu H."/>
            <person name="Luo F."/>
            <person name="Guo L."/>
            <person name="Lv X."/>
            <person name="Deng C."/>
            <person name="Zhou C."/>
            <person name="Fan Y."/>
            <person name="Li X."/>
            <person name="Huang L."/>
            <person name="Hu Y."/>
            <person name="Liang C."/>
            <person name="Hu X."/>
            <person name="Xu J."/>
            <person name="Yu X."/>
        </authorList>
    </citation>
    <scope>NUCLEOTIDE SEQUENCE [LARGE SCALE GENOMIC DNA]</scope>
    <source>
        <strain evidence="1">Henan</strain>
    </source>
</reference>
<reference key="2">
    <citation type="submission" date="2011-10" db="EMBL/GenBank/DDBJ databases">
        <title>The genome and transcriptome sequence of Clonorchis sinensis provide insights into the carcinogenic liver fluke.</title>
        <authorList>
            <person name="Wang X."/>
            <person name="Huang Y."/>
            <person name="Chen W."/>
            <person name="Liu H."/>
            <person name="Guo L."/>
            <person name="Chen Y."/>
            <person name="Luo F."/>
            <person name="Zhou W."/>
            <person name="Sun J."/>
            <person name="Mao Q."/>
            <person name="Liang P."/>
            <person name="Zhou C."/>
            <person name="Tian Y."/>
            <person name="Men J."/>
            <person name="Lv X."/>
            <person name="Huang L."/>
            <person name="Zhou J."/>
            <person name="Hu Y."/>
            <person name="Li R."/>
            <person name="Zhang F."/>
            <person name="Lei H."/>
            <person name="Li X."/>
            <person name="Hu X."/>
            <person name="Liang C."/>
            <person name="Xu J."/>
            <person name="Wu Z."/>
            <person name="Yu X."/>
        </authorList>
    </citation>
    <scope>NUCLEOTIDE SEQUENCE</scope>
    <source>
        <strain>Henan</strain>
    </source>
</reference>
<dbReference type="AlphaFoldDB" id="G7YIA2"/>
<dbReference type="Gene3D" id="3.40.50.1460">
    <property type="match status" value="1"/>
</dbReference>
<name>G7YIA2_CLOSI</name>
<evidence type="ECO:0000313" key="1">
    <source>
        <dbReference type="EMBL" id="GAA52685.1"/>
    </source>
</evidence>
<gene>
    <name evidence="1" type="ORF">CLF_108626</name>
</gene>
<proteinExistence type="predicted"/>
<accession>G7YIA2</accession>
<dbReference type="Proteomes" id="UP000008909">
    <property type="component" value="Unassembled WGS sequence"/>
</dbReference>
<protein>
    <submittedName>
        <fullName evidence="1">Uncharacterized protein</fullName>
    </submittedName>
</protein>
<keyword evidence="2" id="KW-1185">Reference proteome</keyword>